<evidence type="ECO:0000313" key="2">
    <source>
        <dbReference type="Proteomes" id="UP001500866"/>
    </source>
</evidence>
<evidence type="ECO:0000313" key="1">
    <source>
        <dbReference type="EMBL" id="GAA0604484.1"/>
    </source>
</evidence>
<name>A0ABP3RCE9_9BACI</name>
<protein>
    <submittedName>
        <fullName evidence="1">Uncharacterized protein</fullName>
    </submittedName>
</protein>
<keyword evidence="2" id="KW-1185">Reference proteome</keyword>
<gene>
    <name evidence="1" type="ORF">GCM10009001_22100</name>
</gene>
<reference evidence="2" key="1">
    <citation type="journal article" date="2019" name="Int. J. Syst. Evol. Microbiol.">
        <title>The Global Catalogue of Microorganisms (GCM) 10K type strain sequencing project: providing services to taxonomists for standard genome sequencing and annotation.</title>
        <authorList>
            <consortium name="The Broad Institute Genomics Platform"/>
            <consortium name="The Broad Institute Genome Sequencing Center for Infectious Disease"/>
            <person name="Wu L."/>
            <person name="Ma J."/>
        </authorList>
    </citation>
    <scope>NUCLEOTIDE SEQUENCE [LARGE SCALE GENOMIC DNA]</scope>
    <source>
        <strain evidence="2">JCM 15395</strain>
    </source>
</reference>
<sequence>MPMRPNTSETDPAMTNKNFVMPFMYSPATVKYLLHYPYYTILPLFMSYKYRKIVSVF</sequence>
<comment type="caution">
    <text evidence="1">The sequence shown here is derived from an EMBL/GenBank/DDBJ whole genome shotgun (WGS) entry which is preliminary data.</text>
</comment>
<accession>A0ABP3RCE9</accession>
<organism evidence="1 2">
    <name type="scientific">Virgibacillus siamensis</name>
    <dbReference type="NCBI Taxonomy" id="480071"/>
    <lineage>
        <taxon>Bacteria</taxon>
        <taxon>Bacillati</taxon>
        <taxon>Bacillota</taxon>
        <taxon>Bacilli</taxon>
        <taxon>Bacillales</taxon>
        <taxon>Bacillaceae</taxon>
        <taxon>Virgibacillus</taxon>
    </lineage>
</organism>
<dbReference type="Proteomes" id="UP001500866">
    <property type="component" value="Unassembled WGS sequence"/>
</dbReference>
<dbReference type="EMBL" id="BAAADS010000015">
    <property type="protein sequence ID" value="GAA0604484.1"/>
    <property type="molecule type" value="Genomic_DNA"/>
</dbReference>
<proteinExistence type="predicted"/>